<dbReference type="EMBL" id="CABFVH010000067">
    <property type="protein sequence ID" value="VUF15725.1"/>
    <property type="molecule type" value="Genomic_DNA"/>
</dbReference>
<dbReference type="EMBL" id="BPQI01000075">
    <property type="protein sequence ID" value="GJD56830.1"/>
    <property type="molecule type" value="Genomic_DNA"/>
</dbReference>
<keyword evidence="2" id="KW-1133">Transmembrane helix</keyword>
<evidence type="ECO:0000313" key="3">
    <source>
        <dbReference type="EMBL" id="GJD56830.1"/>
    </source>
</evidence>
<name>A0A564G5A6_9HYPH</name>
<accession>A0A564G5A6</accession>
<evidence type="ECO:0000313" key="6">
    <source>
        <dbReference type="Proteomes" id="UP001055303"/>
    </source>
</evidence>
<evidence type="ECO:0000256" key="2">
    <source>
        <dbReference type="SAM" id="Phobius"/>
    </source>
</evidence>
<sequence>MEAAFVRRPTQIGLDSAVSRDSGLAVPIWSAIPAVMNEDLARSERPTARGGWLRPHRRLAPGPLRQGPLRQSPLRQGRLRRSAPGIARGMITGALLGVGVLAAFTLPFLRDGSTSVAPAAIAAPLAPGAGPAQIAASRP</sequence>
<reference evidence="4 5" key="1">
    <citation type="submission" date="2019-06" db="EMBL/GenBank/DDBJ databases">
        <authorList>
            <person name="Rodrigo-Torres L."/>
            <person name="Arahal R. D."/>
            <person name="Lucena T."/>
        </authorList>
    </citation>
    <scope>NUCLEOTIDE SEQUENCE [LARGE SCALE GENOMIC DNA]</scope>
    <source>
        <strain evidence="4 5">SW08-7</strain>
    </source>
</reference>
<protein>
    <submittedName>
        <fullName evidence="4">Uncharacterized protein</fullName>
    </submittedName>
</protein>
<feature type="transmembrane region" description="Helical" evidence="2">
    <location>
        <begin position="85"/>
        <end position="109"/>
    </location>
</feature>
<evidence type="ECO:0000256" key="1">
    <source>
        <dbReference type="SAM" id="MobiDB-lite"/>
    </source>
</evidence>
<evidence type="ECO:0000313" key="5">
    <source>
        <dbReference type="Proteomes" id="UP000401717"/>
    </source>
</evidence>
<dbReference type="Proteomes" id="UP001055303">
    <property type="component" value="Unassembled WGS sequence"/>
</dbReference>
<keyword evidence="2" id="KW-0472">Membrane</keyword>
<reference evidence="3" key="3">
    <citation type="submission" date="2021-08" db="EMBL/GenBank/DDBJ databases">
        <authorList>
            <person name="Tani A."/>
            <person name="Ola A."/>
            <person name="Ogura Y."/>
            <person name="Katsura K."/>
            <person name="Hayashi T."/>
        </authorList>
    </citation>
    <scope>NUCLEOTIDE SEQUENCE</scope>
    <source>
        <strain evidence="3">DSM 22415</strain>
    </source>
</reference>
<reference evidence="3" key="2">
    <citation type="journal article" date="2021" name="Front. Microbiol.">
        <title>Comprehensive Comparative Genomics and Phenotyping of Methylobacterium Species.</title>
        <authorList>
            <person name="Alessa O."/>
            <person name="Ogura Y."/>
            <person name="Fujitani Y."/>
            <person name="Takami H."/>
            <person name="Hayashi T."/>
            <person name="Sahin N."/>
            <person name="Tani A."/>
        </authorList>
    </citation>
    <scope>NUCLEOTIDE SEQUENCE</scope>
    <source>
        <strain evidence="3">DSM 22415</strain>
    </source>
</reference>
<proteinExistence type="predicted"/>
<dbReference type="AlphaFoldDB" id="A0A564G5A6"/>
<keyword evidence="6" id="KW-1185">Reference proteome</keyword>
<evidence type="ECO:0000313" key="4">
    <source>
        <dbReference type="EMBL" id="VUF15725.1"/>
    </source>
</evidence>
<dbReference type="Proteomes" id="UP000401717">
    <property type="component" value="Unassembled WGS sequence"/>
</dbReference>
<feature type="region of interest" description="Disordered" evidence="1">
    <location>
        <begin position="43"/>
        <end position="81"/>
    </location>
</feature>
<gene>
    <name evidence="3" type="ORF">IFDJLNFL_2727</name>
    <name evidence="4" type="ORF">MTDSW087_05470</name>
</gene>
<organism evidence="4 5">
    <name type="scientific">Methylobacterium dankookense</name>
    <dbReference type="NCBI Taxonomy" id="560405"/>
    <lineage>
        <taxon>Bacteria</taxon>
        <taxon>Pseudomonadati</taxon>
        <taxon>Pseudomonadota</taxon>
        <taxon>Alphaproteobacteria</taxon>
        <taxon>Hyphomicrobiales</taxon>
        <taxon>Methylobacteriaceae</taxon>
        <taxon>Methylobacterium</taxon>
    </lineage>
</organism>
<keyword evidence="2" id="KW-0812">Transmembrane</keyword>